<reference evidence="8" key="1">
    <citation type="submission" date="2020-03" db="EMBL/GenBank/DDBJ databases">
        <title>Draft Genome Sequence of Cylindrodendrum hubeiense.</title>
        <authorList>
            <person name="Buettner E."/>
            <person name="Kellner H."/>
        </authorList>
    </citation>
    <scope>NUCLEOTIDE SEQUENCE</scope>
    <source>
        <strain evidence="8">IHI 201604</strain>
    </source>
</reference>
<proteinExistence type="inferred from homology"/>
<dbReference type="PROSITE" id="PS00383">
    <property type="entry name" value="TYR_PHOSPHATASE_1"/>
    <property type="match status" value="1"/>
</dbReference>
<dbReference type="CDD" id="cd14498">
    <property type="entry name" value="DSP"/>
    <property type="match status" value="1"/>
</dbReference>
<dbReference type="Proteomes" id="UP000722485">
    <property type="component" value="Unassembled WGS sequence"/>
</dbReference>
<dbReference type="PANTHER" id="PTHR10159:SF519">
    <property type="entry name" value="DUAL SPECIFICITY PROTEIN PHOSPHATASE MPK3"/>
    <property type="match status" value="1"/>
</dbReference>
<comment type="caution">
    <text evidence="8">The sequence shown here is derived from an EMBL/GenBank/DDBJ whole genome shotgun (WGS) entry which is preliminary data.</text>
</comment>
<evidence type="ECO:0000313" key="8">
    <source>
        <dbReference type="EMBL" id="KAF7550439.1"/>
    </source>
</evidence>
<dbReference type="Gene3D" id="3.90.190.10">
    <property type="entry name" value="Protein tyrosine phosphatase superfamily"/>
    <property type="match status" value="1"/>
</dbReference>
<feature type="domain" description="Tyrosine-protein phosphatase" evidence="6">
    <location>
        <begin position="184"/>
        <end position="363"/>
    </location>
</feature>
<evidence type="ECO:0000259" key="7">
    <source>
        <dbReference type="PROSITE" id="PS50056"/>
    </source>
</evidence>
<evidence type="ECO:0000256" key="4">
    <source>
        <dbReference type="ARBA" id="ARBA00022912"/>
    </source>
</evidence>
<dbReference type="GO" id="GO:0004672">
    <property type="term" value="F:protein kinase activity"/>
    <property type="evidence" value="ECO:0007669"/>
    <property type="project" value="InterPro"/>
</dbReference>
<dbReference type="Pfam" id="PF00069">
    <property type="entry name" value="Pkinase"/>
    <property type="match status" value="1"/>
</dbReference>
<evidence type="ECO:0000256" key="1">
    <source>
        <dbReference type="ARBA" id="ARBA00008601"/>
    </source>
</evidence>
<keyword evidence="4" id="KW-0904">Protein phosphatase</keyword>
<dbReference type="AlphaFoldDB" id="A0A9P5H6L5"/>
<dbReference type="InterPro" id="IPR011009">
    <property type="entry name" value="Kinase-like_dom_sf"/>
</dbReference>
<name>A0A9P5H6L5_9HYPO</name>
<dbReference type="SUPFAM" id="SSF52799">
    <property type="entry name" value="(Phosphotyrosine protein) phosphatases II"/>
    <property type="match status" value="1"/>
</dbReference>
<keyword evidence="9" id="KW-1185">Reference proteome</keyword>
<dbReference type="PROSITE" id="PS50054">
    <property type="entry name" value="TYR_PHOSPHATASE_DUAL"/>
    <property type="match status" value="1"/>
</dbReference>
<dbReference type="Gene3D" id="1.10.510.10">
    <property type="entry name" value="Transferase(Phosphotransferase) domain 1"/>
    <property type="match status" value="1"/>
</dbReference>
<evidence type="ECO:0000313" key="9">
    <source>
        <dbReference type="Proteomes" id="UP000722485"/>
    </source>
</evidence>
<dbReference type="GO" id="GO:0043409">
    <property type="term" value="P:negative regulation of MAPK cascade"/>
    <property type="evidence" value="ECO:0007669"/>
    <property type="project" value="TreeGrafter"/>
</dbReference>
<keyword evidence="3" id="KW-0378">Hydrolase</keyword>
<comment type="similarity">
    <text evidence="1">Belongs to the protein-tyrosine phosphatase family. Non-receptor class dual specificity subfamily.</text>
</comment>
<accession>A0A9P5H6L5</accession>
<evidence type="ECO:0000259" key="5">
    <source>
        <dbReference type="PROSITE" id="PS50011"/>
    </source>
</evidence>
<dbReference type="PROSITE" id="PS50056">
    <property type="entry name" value="TYR_PHOSPHATASE_2"/>
    <property type="match status" value="1"/>
</dbReference>
<evidence type="ECO:0000259" key="6">
    <source>
        <dbReference type="PROSITE" id="PS50054"/>
    </source>
</evidence>
<dbReference type="EC" id="3.1.3.48" evidence="2"/>
<evidence type="ECO:0000256" key="3">
    <source>
        <dbReference type="ARBA" id="ARBA00022801"/>
    </source>
</evidence>
<dbReference type="InterPro" id="IPR020422">
    <property type="entry name" value="TYR_PHOSPHATASE_DUAL_dom"/>
</dbReference>
<sequence length="404" mass="46111">MTPKLADFGLAQDGSQPGPFINPIQPDRYHAPEVLLGTGWSYSADIWNYAILVWDLLTGRTLFLDPEREGQPYSAARHLGEMIRILGPVPKALLEKEMEMRYWRWMPEVWNAEGKHCDNVIDYYGGPFFSDDAEAAQSCDEHDFGFDLIFCRIMAIMNATKKYLLTNSATDEHSGFCKTMSWMDPSISQIAPHLFVGNVKSSLKRQVLRENNITAVVSLLDGGYNKWSHPEYRAIIPEECHLYVPCLDSSTMDILALLEEICDFIEIQLHSNVLPRSLASTPTEEWDHESSLHHGVETPREANVLIHCQLGVSRSATVAIAYLMRKRHEGLDSVYPDVRQRRKVKPRDNFIDQLRVWEAVHYQVWEDAAKTTPKEQYRGYLSRRAARLKAKGLTGNEPIGALKY</sequence>
<gene>
    <name evidence="8" type="ORF">G7Z17_g5710</name>
</gene>
<dbReference type="InterPro" id="IPR016130">
    <property type="entry name" value="Tyr_Pase_AS"/>
</dbReference>
<dbReference type="InterPro" id="IPR000719">
    <property type="entry name" value="Prot_kinase_dom"/>
</dbReference>
<protein>
    <recommendedName>
        <fullName evidence="2">protein-tyrosine-phosphatase</fullName>
        <ecNumber evidence="2">3.1.3.48</ecNumber>
    </recommendedName>
</protein>
<dbReference type="PANTHER" id="PTHR10159">
    <property type="entry name" value="DUAL SPECIFICITY PROTEIN PHOSPHATASE"/>
    <property type="match status" value="1"/>
</dbReference>
<organism evidence="8 9">
    <name type="scientific">Cylindrodendrum hubeiense</name>
    <dbReference type="NCBI Taxonomy" id="595255"/>
    <lineage>
        <taxon>Eukaryota</taxon>
        <taxon>Fungi</taxon>
        <taxon>Dikarya</taxon>
        <taxon>Ascomycota</taxon>
        <taxon>Pezizomycotina</taxon>
        <taxon>Sordariomycetes</taxon>
        <taxon>Hypocreomycetidae</taxon>
        <taxon>Hypocreales</taxon>
        <taxon>Nectriaceae</taxon>
        <taxon>Cylindrodendrum</taxon>
    </lineage>
</organism>
<dbReference type="GO" id="GO:0005737">
    <property type="term" value="C:cytoplasm"/>
    <property type="evidence" value="ECO:0007669"/>
    <property type="project" value="TreeGrafter"/>
</dbReference>
<dbReference type="GO" id="GO:0005524">
    <property type="term" value="F:ATP binding"/>
    <property type="evidence" value="ECO:0007669"/>
    <property type="project" value="InterPro"/>
</dbReference>
<dbReference type="SUPFAM" id="SSF56112">
    <property type="entry name" value="Protein kinase-like (PK-like)"/>
    <property type="match status" value="1"/>
</dbReference>
<dbReference type="PROSITE" id="PS50011">
    <property type="entry name" value="PROTEIN_KINASE_DOM"/>
    <property type="match status" value="1"/>
</dbReference>
<dbReference type="EMBL" id="JAANBB010000098">
    <property type="protein sequence ID" value="KAF7550439.1"/>
    <property type="molecule type" value="Genomic_DNA"/>
</dbReference>
<feature type="domain" description="Protein kinase" evidence="5">
    <location>
        <begin position="1"/>
        <end position="196"/>
    </location>
</feature>
<dbReference type="Pfam" id="PF00782">
    <property type="entry name" value="DSPc"/>
    <property type="match status" value="1"/>
</dbReference>
<dbReference type="InterPro" id="IPR000387">
    <property type="entry name" value="Tyr_Pase_dom"/>
</dbReference>
<dbReference type="GO" id="GO:0004725">
    <property type="term" value="F:protein tyrosine phosphatase activity"/>
    <property type="evidence" value="ECO:0007669"/>
    <property type="project" value="UniProtKB-EC"/>
</dbReference>
<feature type="domain" description="Tyrosine specific protein phosphatases" evidence="7">
    <location>
        <begin position="304"/>
        <end position="342"/>
    </location>
</feature>
<dbReference type="SMART" id="SM00195">
    <property type="entry name" value="DSPc"/>
    <property type="match status" value="1"/>
</dbReference>
<dbReference type="InterPro" id="IPR029021">
    <property type="entry name" value="Prot-tyrosine_phosphatase-like"/>
</dbReference>
<dbReference type="InterPro" id="IPR000340">
    <property type="entry name" value="Dual-sp_phosphatase_cat-dom"/>
</dbReference>
<evidence type="ECO:0000256" key="2">
    <source>
        <dbReference type="ARBA" id="ARBA00013064"/>
    </source>
</evidence>
<dbReference type="OrthoDB" id="10252009at2759"/>